<name>A0A0G1RBZ4_9BACT</name>
<dbReference type="GO" id="GO:0045892">
    <property type="term" value="P:negative regulation of DNA-templated transcription"/>
    <property type="evidence" value="ECO:0007669"/>
    <property type="project" value="InterPro"/>
</dbReference>
<dbReference type="PRINTS" id="PR00726">
    <property type="entry name" value="LEXASERPTASE"/>
</dbReference>
<dbReference type="GO" id="GO:0009432">
    <property type="term" value="P:SOS response"/>
    <property type="evidence" value="ECO:0007669"/>
    <property type="project" value="UniProtKB-KW"/>
</dbReference>
<dbReference type="InterPro" id="IPR006197">
    <property type="entry name" value="Peptidase_S24_LexA"/>
</dbReference>
<evidence type="ECO:0000256" key="3">
    <source>
        <dbReference type="ARBA" id="ARBA00022705"/>
    </source>
</evidence>
<dbReference type="Pfam" id="PF00717">
    <property type="entry name" value="Peptidase_S24"/>
    <property type="match status" value="1"/>
</dbReference>
<dbReference type="GO" id="GO:0006260">
    <property type="term" value="P:DNA replication"/>
    <property type="evidence" value="ECO:0007669"/>
    <property type="project" value="UniProtKB-KW"/>
</dbReference>
<keyword evidence="11" id="KW-0742">SOS response</keyword>
<dbReference type="Pfam" id="PF01726">
    <property type="entry name" value="LexA_DNA_bind"/>
    <property type="match status" value="1"/>
</dbReference>
<dbReference type="PANTHER" id="PTHR33516:SF2">
    <property type="entry name" value="LEXA REPRESSOR-RELATED"/>
    <property type="match status" value="1"/>
</dbReference>
<dbReference type="PANTHER" id="PTHR33516">
    <property type="entry name" value="LEXA REPRESSOR"/>
    <property type="match status" value="1"/>
</dbReference>
<dbReference type="InterPro" id="IPR036388">
    <property type="entry name" value="WH-like_DNA-bd_sf"/>
</dbReference>
<dbReference type="InterPro" id="IPR006200">
    <property type="entry name" value="LexA"/>
</dbReference>
<dbReference type="InterPro" id="IPR039418">
    <property type="entry name" value="LexA-like"/>
</dbReference>
<evidence type="ECO:0000256" key="12">
    <source>
        <dbReference type="RuleBase" id="RU003991"/>
    </source>
</evidence>
<dbReference type="AlphaFoldDB" id="A0A0G1RBZ4"/>
<keyword evidence="10" id="KW-0234">DNA repair</keyword>
<dbReference type="Proteomes" id="UP000034607">
    <property type="component" value="Unassembled WGS sequence"/>
</dbReference>
<dbReference type="GO" id="GO:0004252">
    <property type="term" value="F:serine-type endopeptidase activity"/>
    <property type="evidence" value="ECO:0007669"/>
    <property type="project" value="InterPro"/>
</dbReference>
<dbReference type="InterPro" id="IPR006199">
    <property type="entry name" value="LexA_DNA-bd_dom"/>
</dbReference>
<dbReference type="EMBL" id="LCNM01000033">
    <property type="protein sequence ID" value="KKU54814.1"/>
    <property type="molecule type" value="Genomic_DNA"/>
</dbReference>
<evidence type="ECO:0000256" key="8">
    <source>
        <dbReference type="ARBA" id="ARBA00023125"/>
    </source>
</evidence>
<evidence type="ECO:0000256" key="1">
    <source>
        <dbReference type="ARBA" id="ARBA00007484"/>
    </source>
</evidence>
<dbReference type="PATRIC" id="fig|1618357.3.peg.1041"/>
<dbReference type="GO" id="GO:0006281">
    <property type="term" value="P:DNA repair"/>
    <property type="evidence" value="ECO:0007669"/>
    <property type="project" value="UniProtKB-KW"/>
</dbReference>
<evidence type="ECO:0000256" key="2">
    <source>
        <dbReference type="ARBA" id="ARBA00022491"/>
    </source>
</evidence>
<feature type="domain" description="LexA repressor DNA-binding" evidence="14">
    <location>
        <begin position="7"/>
        <end position="68"/>
    </location>
</feature>
<evidence type="ECO:0000256" key="6">
    <source>
        <dbReference type="ARBA" id="ARBA00022813"/>
    </source>
</evidence>
<sequence>MDVNTEKPITPKQKLVFEFIKSFSKKHGFAPSLQEIADYLDKSISSAQHFVTKLHGKGYLQKKGNVARSISTLGNTLKQIFKLGYIAAGSPIEPIENPEPIDVPASFLERPGNYYALEVKGDSMIEDNILDGDTVVIRHMQTAEDGDRVVALTEDGATLKVFRNRNGKTYLEPRNSNLSPIYPKQLEIRGKYCGLIRKGE</sequence>
<evidence type="ECO:0000256" key="10">
    <source>
        <dbReference type="ARBA" id="ARBA00023204"/>
    </source>
</evidence>
<dbReference type="SUPFAM" id="SSF46785">
    <property type="entry name" value="Winged helix' DNA-binding domain"/>
    <property type="match status" value="1"/>
</dbReference>
<evidence type="ECO:0000256" key="4">
    <source>
        <dbReference type="ARBA" id="ARBA00022763"/>
    </source>
</evidence>
<dbReference type="GO" id="GO:0006508">
    <property type="term" value="P:proteolysis"/>
    <property type="evidence" value="ECO:0007669"/>
    <property type="project" value="InterPro"/>
</dbReference>
<feature type="domain" description="Peptidase S24/S26A/S26B/S26C" evidence="13">
    <location>
        <begin position="84"/>
        <end position="192"/>
    </location>
</feature>
<proteinExistence type="inferred from homology"/>
<evidence type="ECO:0000256" key="5">
    <source>
        <dbReference type="ARBA" id="ARBA00022801"/>
    </source>
</evidence>
<gene>
    <name evidence="15" type="ORF">UX78_C0033G0005</name>
</gene>
<accession>A0A0G1RBZ4</accession>
<keyword evidence="2" id="KW-0678">Repressor</keyword>
<evidence type="ECO:0000313" key="16">
    <source>
        <dbReference type="Proteomes" id="UP000034607"/>
    </source>
</evidence>
<dbReference type="Gene3D" id="1.10.10.10">
    <property type="entry name" value="Winged helix-like DNA-binding domain superfamily/Winged helix DNA-binding domain"/>
    <property type="match status" value="1"/>
</dbReference>
<evidence type="ECO:0000259" key="13">
    <source>
        <dbReference type="Pfam" id="PF00717"/>
    </source>
</evidence>
<dbReference type="SUPFAM" id="SSF51306">
    <property type="entry name" value="LexA/Signal peptidase"/>
    <property type="match status" value="1"/>
</dbReference>
<keyword evidence="4" id="KW-0227">DNA damage</keyword>
<protein>
    <submittedName>
        <fullName evidence="15">LexA repressor</fullName>
    </submittedName>
</protein>
<keyword evidence="8" id="KW-0238">DNA-binding</keyword>
<reference evidence="15 16" key="1">
    <citation type="journal article" date="2015" name="Nature">
        <title>rRNA introns, odd ribosomes, and small enigmatic genomes across a large radiation of phyla.</title>
        <authorList>
            <person name="Brown C.T."/>
            <person name="Hug L.A."/>
            <person name="Thomas B.C."/>
            <person name="Sharon I."/>
            <person name="Castelle C.J."/>
            <person name="Singh A."/>
            <person name="Wilkins M.J."/>
            <person name="Williams K.H."/>
            <person name="Banfield J.F."/>
        </authorList>
    </citation>
    <scope>NUCLEOTIDE SEQUENCE [LARGE SCALE GENOMIC DNA]</scope>
</reference>
<evidence type="ECO:0000259" key="14">
    <source>
        <dbReference type="Pfam" id="PF01726"/>
    </source>
</evidence>
<dbReference type="NCBIfam" id="TIGR00498">
    <property type="entry name" value="lexA"/>
    <property type="match status" value="1"/>
</dbReference>
<dbReference type="InterPro" id="IPR036286">
    <property type="entry name" value="LexA/Signal_pep-like_sf"/>
</dbReference>
<organism evidence="15 16">
    <name type="scientific">Candidatus Amesbacteria bacterium GW2011_GWA2_47_11</name>
    <dbReference type="NCBI Taxonomy" id="1618357"/>
    <lineage>
        <taxon>Bacteria</taxon>
        <taxon>Candidatus Amesiibacteriota</taxon>
    </lineage>
</organism>
<keyword evidence="9" id="KW-0804">Transcription</keyword>
<evidence type="ECO:0000256" key="11">
    <source>
        <dbReference type="ARBA" id="ARBA00023236"/>
    </source>
</evidence>
<comment type="similarity">
    <text evidence="1 12">Belongs to the peptidase S24 family.</text>
</comment>
<comment type="caution">
    <text evidence="15">The sequence shown here is derived from an EMBL/GenBank/DDBJ whole genome shotgun (WGS) entry which is preliminary data.</text>
</comment>
<dbReference type="InterPro" id="IPR036390">
    <property type="entry name" value="WH_DNA-bd_sf"/>
</dbReference>
<dbReference type="CDD" id="cd06529">
    <property type="entry name" value="S24_LexA-like"/>
    <property type="match status" value="1"/>
</dbReference>
<keyword evidence="3" id="KW-0235">DNA replication</keyword>
<evidence type="ECO:0000256" key="7">
    <source>
        <dbReference type="ARBA" id="ARBA00023015"/>
    </source>
</evidence>
<dbReference type="GO" id="GO:0003677">
    <property type="term" value="F:DNA binding"/>
    <property type="evidence" value="ECO:0007669"/>
    <property type="project" value="UniProtKB-KW"/>
</dbReference>
<dbReference type="InterPro" id="IPR050077">
    <property type="entry name" value="LexA_repressor"/>
</dbReference>
<evidence type="ECO:0000313" key="15">
    <source>
        <dbReference type="EMBL" id="KKU54814.1"/>
    </source>
</evidence>
<keyword evidence="6 12" id="KW-0068">Autocatalytic cleavage</keyword>
<dbReference type="InterPro" id="IPR015927">
    <property type="entry name" value="Peptidase_S24_S26A/B/C"/>
</dbReference>
<evidence type="ECO:0000256" key="9">
    <source>
        <dbReference type="ARBA" id="ARBA00023163"/>
    </source>
</evidence>
<keyword evidence="7" id="KW-0805">Transcription regulation</keyword>
<keyword evidence="5 12" id="KW-0378">Hydrolase</keyword>
<dbReference type="Gene3D" id="2.10.109.10">
    <property type="entry name" value="Umud Fragment, subunit A"/>
    <property type="match status" value="1"/>
</dbReference>